<dbReference type="InterPro" id="IPR050596">
    <property type="entry name" value="AspAT/PAT-like"/>
</dbReference>
<gene>
    <name evidence="7" type="ORF">METZ01_LOCUS124156</name>
</gene>
<dbReference type="InterPro" id="IPR015421">
    <property type="entry name" value="PyrdxlP-dep_Trfase_major"/>
</dbReference>
<proteinExistence type="inferred from homology"/>
<dbReference type="GO" id="GO:0006520">
    <property type="term" value="P:amino acid metabolic process"/>
    <property type="evidence" value="ECO:0007669"/>
    <property type="project" value="InterPro"/>
</dbReference>
<evidence type="ECO:0000256" key="1">
    <source>
        <dbReference type="ARBA" id="ARBA00001933"/>
    </source>
</evidence>
<dbReference type="CDD" id="cd00609">
    <property type="entry name" value="AAT_like"/>
    <property type="match status" value="1"/>
</dbReference>
<evidence type="ECO:0000256" key="5">
    <source>
        <dbReference type="ARBA" id="ARBA00022898"/>
    </source>
</evidence>
<sequence>MSKYLHSNLNALDRSSTLAINEHSDYLEKQGKHVYRFGFGQSPFPVPKKVVDSLKENSSRKNYLSVDGLPELRTAVANYHQKIDNVNIQSDQVLIGPGSKELMFCLQLVLKGYTILPTPCWVSYAPQAKILNRKIIFIQTKYEDSWQLLPEQLTESIKNFSDKLKLLILTYPGNPHGCTYEVEVLKQLAKVCRKNKIIILSDEIYGRIHHQGKHTSIARYYPEGTIISSGLSKWCAAGGWRLGHFSFPKELKYLQNAMTSVASETYSCVTTPIQYAATTAYEDDTIDDYLFHCRRILETIGQYCASSLINAGIKVRIPKGAFYIFPDFKPFEDVLNKKDIHDSNTLCKQLLQDASVALLPGSAFAQNAKELNARLAYVNFDGAEALKKSIDLSKTSTLKMEYFGETVSEVIIGIEEIINWIKR</sequence>
<dbReference type="GO" id="GO:0008483">
    <property type="term" value="F:transaminase activity"/>
    <property type="evidence" value="ECO:0007669"/>
    <property type="project" value="UniProtKB-KW"/>
</dbReference>
<keyword evidence="3" id="KW-0032">Aminotransferase</keyword>
<dbReference type="PROSITE" id="PS00105">
    <property type="entry name" value="AA_TRANSFER_CLASS_1"/>
    <property type="match status" value="1"/>
</dbReference>
<comment type="similarity">
    <text evidence="2">Belongs to the class-I pyridoxal-phosphate-dependent aminotransferase family.</text>
</comment>
<dbReference type="Gene3D" id="3.90.1150.10">
    <property type="entry name" value="Aspartate Aminotransferase, domain 1"/>
    <property type="match status" value="1"/>
</dbReference>
<dbReference type="EMBL" id="UINC01017256">
    <property type="protein sequence ID" value="SVA71302.1"/>
    <property type="molecule type" value="Genomic_DNA"/>
</dbReference>
<dbReference type="InterPro" id="IPR004839">
    <property type="entry name" value="Aminotransferase_I/II_large"/>
</dbReference>
<dbReference type="InterPro" id="IPR015424">
    <property type="entry name" value="PyrdxlP-dep_Trfase"/>
</dbReference>
<protein>
    <recommendedName>
        <fullName evidence="6">Aminotransferase class I/classII large domain-containing protein</fullName>
    </recommendedName>
</protein>
<reference evidence="7" key="1">
    <citation type="submission" date="2018-05" db="EMBL/GenBank/DDBJ databases">
        <authorList>
            <person name="Lanie J.A."/>
            <person name="Ng W.-L."/>
            <person name="Kazmierczak K.M."/>
            <person name="Andrzejewski T.M."/>
            <person name="Davidsen T.M."/>
            <person name="Wayne K.J."/>
            <person name="Tettelin H."/>
            <person name="Glass J.I."/>
            <person name="Rusch D."/>
            <person name="Podicherti R."/>
            <person name="Tsui H.-C.T."/>
            <person name="Winkler M.E."/>
        </authorList>
    </citation>
    <scope>NUCLEOTIDE SEQUENCE</scope>
</reference>
<name>A0A381Y3R6_9ZZZZ</name>
<feature type="domain" description="Aminotransferase class I/classII large" evidence="6">
    <location>
        <begin position="34"/>
        <end position="366"/>
    </location>
</feature>
<comment type="cofactor">
    <cofactor evidence="1">
        <name>pyridoxal 5'-phosphate</name>
        <dbReference type="ChEBI" id="CHEBI:597326"/>
    </cofactor>
</comment>
<dbReference type="PANTHER" id="PTHR46383:SF1">
    <property type="entry name" value="ASPARTATE AMINOTRANSFERASE"/>
    <property type="match status" value="1"/>
</dbReference>
<dbReference type="Pfam" id="PF00155">
    <property type="entry name" value="Aminotran_1_2"/>
    <property type="match status" value="1"/>
</dbReference>
<evidence type="ECO:0000313" key="7">
    <source>
        <dbReference type="EMBL" id="SVA71302.1"/>
    </source>
</evidence>
<dbReference type="InterPro" id="IPR004838">
    <property type="entry name" value="NHTrfase_class1_PyrdxlP-BS"/>
</dbReference>
<accession>A0A381Y3R6</accession>
<dbReference type="AlphaFoldDB" id="A0A381Y3R6"/>
<evidence type="ECO:0000256" key="3">
    <source>
        <dbReference type="ARBA" id="ARBA00022576"/>
    </source>
</evidence>
<organism evidence="7">
    <name type="scientific">marine metagenome</name>
    <dbReference type="NCBI Taxonomy" id="408172"/>
    <lineage>
        <taxon>unclassified sequences</taxon>
        <taxon>metagenomes</taxon>
        <taxon>ecological metagenomes</taxon>
    </lineage>
</organism>
<dbReference type="InterPro" id="IPR015422">
    <property type="entry name" value="PyrdxlP-dep_Trfase_small"/>
</dbReference>
<keyword evidence="5" id="KW-0663">Pyridoxal phosphate</keyword>
<evidence type="ECO:0000259" key="6">
    <source>
        <dbReference type="Pfam" id="PF00155"/>
    </source>
</evidence>
<dbReference type="SUPFAM" id="SSF53383">
    <property type="entry name" value="PLP-dependent transferases"/>
    <property type="match status" value="1"/>
</dbReference>
<dbReference type="Gene3D" id="3.40.640.10">
    <property type="entry name" value="Type I PLP-dependent aspartate aminotransferase-like (Major domain)"/>
    <property type="match status" value="1"/>
</dbReference>
<dbReference type="PANTHER" id="PTHR46383">
    <property type="entry name" value="ASPARTATE AMINOTRANSFERASE"/>
    <property type="match status" value="1"/>
</dbReference>
<evidence type="ECO:0000256" key="4">
    <source>
        <dbReference type="ARBA" id="ARBA00022679"/>
    </source>
</evidence>
<dbReference type="GO" id="GO:0030170">
    <property type="term" value="F:pyridoxal phosphate binding"/>
    <property type="evidence" value="ECO:0007669"/>
    <property type="project" value="InterPro"/>
</dbReference>
<evidence type="ECO:0000256" key="2">
    <source>
        <dbReference type="ARBA" id="ARBA00007441"/>
    </source>
</evidence>
<keyword evidence="4" id="KW-0808">Transferase</keyword>